<dbReference type="EMBL" id="CP119075">
    <property type="protein sequence ID" value="WED65896.1"/>
    <property type="molecule type" value="Genomic_DNA"/>
</dbReference>
<keyword evidence="2" id="KW-1185">Reference proteome</keyword>
<dbReference type="KEGG" id="slom:PXH66_03415"/>
<proteinExistence type="predicted"/>
<sequence length="120" mass="13603">MIGQERYDHLKIADARRLAIVEQSANVSFMNGSADAVEEADALRFDDETRRSMRAMRKAFADVILENKPWGLPVIQWREGIGKVEIPAEQLEPFARRILEGDGDPLPETEEQALLAHVKF</sequence>
<dbReference type="Proteomes" id="UP001218638">
    <property type="component" value="Chromosome"/>
</dbReference>
<dbReference type="RefSeq" id="WP_330927757.1">
    <property type="nucleotide sequence ID" value="NZ_CP119075.1"/>
</dbReference>
<evidence type="ECO:0000313" key="2">
    <source>
        <dbReference type="Proteomes" id="UP001218638"/>
    </source>
</evidence>
<dbReference type="AlphaFoldDB" id="A0AAF0I649"/>
<accession>A0AAF0I649</accession>
<organism evidence="1 2">
    <name type="scientific">Synoicihabitans lomoniglobus</name>
    <dbReference type="NCBI Taxonomy" id="2909285"/>
    <lineage>
        <taxon>Bacteria</taxon>
        <taxon>Pseudomonadati</taxon>
        <taxon>Verrucomicrobiota</taxon>
        <taxon>Opitutia</taxon>
        <taxon>Opitutales</taxon>
        <taxon>Opitutaceae</taxon>
        <taxon>Synoicihabitans</taxon>
    </lineage>
</organism>
<reference evidence="1" key="1">
    <citation type="submission" date="2023-03" db="EMBL/GenBank/DDBJ databases">
        <title>Lomoglobus Profundus gen. nov., sp. nov., a novel member of the phylum Verrucomicrobia, isolated from deep-marine sediment of South China Sea.</title>
        <authorList>
            <person name="Ahmad T."/>
            <person name="Ishaq S.E."/>
            <person name="Wang F."/>
        </authorList>
    </citation>
    <scope>NUCLEOTIDE SEQUENCE</scope>
    <source>
        <strain evidence="1">LMO-M01</strain>
    </source>
</reference>
<name>A0AAF0I649_9BACT</name>
<gene>
    <name evidence="1" type="ORF">PXH66_03415</name>
</gene>
<evidence type="ECO:0000313" key="1">
    <source>
        <dbReference type="EMBL" id="WED65896.1"/>
    </source>
</evidence>
<protein>
    <submittedName>
        <fullName evidence="1">Uncharacterized protein</fullName>
    </submittedName>
</protein>